<dbReference type="PRINTS" id="PR00080">
    <property type="entry name" value="SDRFAMILY"/>
</dbReference>
<gene>
    <name evidence="3" type="ORF">BST25_14680</name>
</gene>
<dbReference type="Gene3D" id="3.40.50.720">
    <property type="entry name" value="NAD(P)-binding Rossmann-like Domain"/>
    <property type="match status" value="1"/>
</dbReference>
<comment type="caution">
    <text evidence="3">The sequence shown here is derived from an EMBL/GenBank/DDBJ whole genome shotgun (WGS) entry which is preliminary data.</text>
</comment>
<dbReference type="PANTHER" id="PTHR42760">
    <property type="entry name" value="SHORT-CHAIN DEHYDROGENASES/REDUCTASES FAMILY MEMBER"/>
    <property type="match status" value="1"/>
</dbReference>
<evidence type="ECO:0000313" key="3">
    <source>
        <dbReference type="EMBL" id="ORA72482.1"/>
    </source>
</evidence>
<dbReference type="STRING" id="53376.BST25_14680"/>
<dbReference type="InterPro" id="IPR002347">
    <property type="entry name" value="SDR_fam"/>
</dbReference>
<keyword evidence="4" id="KW-1185">Reference proteome</keyword>
<dbReference type="PRINTS" id="PR00081">
    <property type="entry name" value="GDHRDH"/>
</dbReference>
<name>A0A1X0DJX9_MYCHE</name>
<dbReference type="PANTHER" id="PTHR42760:SF133">
    <property type="entry name" value="3-OXOACYL-[ACYL-CARRIER-PROTEIN] REDUCTASE"/>
    <property type="match status" value="1"/>
</dbReference>
<evidence type="ECO:0000313" key="4">
    <source>
        <dbReference type="Proteomes" id="UP000192566"/>
    </source>
</evidence>
<dbReference type="GO" id="GO:0016616">
    <property type="term" value="F:oxidoreductase activity, acting on the CH-OH group of donors, NAD or NADP as acceptor"/>
    <property type="evidence" value="ECO:0007669"/>
    <property type="project" value="TreeGrafter"/>
</dbReference>
<dbReference type="EMBL" id="MVHR01000020">
    <property type="protein sequence ID" value="ORA72482.1"/>
    <property type="molecule type" value="Genomic_DNA"/>
</dbReference>
<evidence type="ECO:0000256" key="2">
    <source>
        <dbReference type="ARBA" id="ARBA00023002"/>
    </source>
</evidence>
<dbReference type="InterPro" id="IPR036291">
    <property type="entry name" value="NAD(P)-bd_dom_sf"/>
</dbReference>
<reference evidence="3 4" key="1">
    <citation type="submission" date="2017-02" db="EMBL/GenBank/DDBJ databases">
        <title>The new phylogeny of genus Mycobacterium.</title>
        <authorList>
            <person name="Tortoli E."/>
            <person name="Trovato A."/>
            <person name="Cirillo D.M."/>
        </authorList>
    </citation>
    <scope>NUCLEOTIDE SEQUENCE [LARGE SCALE GENOMIC DNA]</scope>
    <source>
        <strain evidence="3 4">DSM 44471</strain>
    </source>
</reference>
<dbReference type="PROSITE" id="PS00061">
    <property type="entry name" value="ADH_SHORT"/>
    <property type="match status" value="1"/>
</dbReference>
<accession>A0A1X0DJX9</accession>
<dbReference type="FunFam" id="3.40.50.720:FF:000084">
    <property type="entry name" value="Short-chain dehydrogenase reductase"/>
    <property type="match status" value="1"/>
</dbReference>
<dbReference type="CDD" id="cd05233">
    <property type="entry name" value="SDR_c"/>
    <property type="match status" value="1"/>
</dbReference>
<sequence length="260" mass="26377">MPESVWVHTDLAGKVAIITGGAGGIGAVFGRALAEQGASVVLADLDHERAAKVADSIAADGGAAIGVGLDVTNPDSTKAVVADTTERWGGLDILINSAALMAEIPFGPLDTFPLDWWERVIAVNLTGPLLCTQAATPAMAARGGGRIVNMVSAGAFQPAGVYGVSKYALVGLTMNLAAQLGAKGITVNAIAPGLVADEAGMRALPDGPIRESIKAPIPLKTHVEGPPEDLVGTLLLLVSAAGGWITGQTISVDGGWIMRF</sequence>
<dbReference type="AlphaFoldDB" id="A0A1X0DJX9"/>
<dbReference type="Pfam" id="PF13561">
    <property type="entry name" value="adh_short_C2"/>
    <property type="match status" value="1"/>
</dbReference>
<organism evidence="3 4">
    <name type="scientific">Mycobacterium heidelbergense</name>
    <dbReference type="NCBI Taxonomy" id="53376"/>
    <lineage>
        <taxon>Bacteria</taxon>
        <taxon>Bacillati</taxon>
        <taxon>Actinomycetota</taxon>
        <taxon>Actinomycetes</taxon>
        <taxon>Mycobacteriales</taxon>
        <taxon>Mycobacteriaceae</taxon>
        <taxon>Mycobacterium</taxon>
        <taxon>Mycobacterium simiae complex</taxon>
    </lineage>
</organism>
<dbReference type="Proteomes" id="UP000192566">
    <property type="component" value="Unassembled WGS sequence"/>
</dbReference>
<dbReference type="SUPFAM" id="SSF51735">
    <property type="entry name" value="NAD(P)-binding Rossmann-fold domains"/>
    <property type="match status" value="1"/>
</dbReference>
<protein>
    <submittedName>
        <fullName evidence="3">Short-chain dehydrogenase</fullName>
    </submittedName>
</protein>
<keyword evidence="2" id="KW-0560">Oxidoreductase</keyword>
<dbReference type="OrthoDB" id="4481821at2"/>
<comment type="similarity">
    <text evidence="1">Belongs to the short-chain dehydrogenases/reductases (SDR) family.</text>
</comment>
<dbReference type="InterPro" id="IPR020904">
    <property type="entry name" value="Sc_DH/Rdtase_CS"/>
</dbReference>
<proteinExistence type="inferred from homology"/>
<evidence type="ECO:0000256" key="1">
    <source>
        <dbReference type="ARBA" id="ARBA00006484"/>
    </source>
</evidence>